<dbReference type="EMBL" id="QGNW01000156">
    <property type="protein sequence ID" value="RVW90273.1"/>
    <property type="molecule type" value="Genomic_DNA"/>
</dbReference>
<accession>A0A438I0P4</accession>
<sequence length="346" mass="38043">MSSTVASVIPSPKTHLCNNSGFRLQPSSNIAHASVSCSASRRHLLLDHELQFALFIPSSTDLSCATFSCPYDVFIDFKFIFSVLSWFGIGVECGLGSLDIKVVRIYWLLVYRVAVGMYEPEVLRLKGNKQAPIIHEATCGWKRQLTCGLTRSTASAGPLREIPESKGLERTEFSNSVGFRIFDKAVLEGVLVVAVAGKCLAKNYHHKNHEGSDYLLFCYLVRLAVIVCFWAPPQISSFVTNFEYPSQCLMELLEAESSSVGDVHRRRSSLESLFCYDKPIPEEIIEKPIGLSLAEKVIGDNPRCIDCQAKGAVLCATCSGSGLYVDSILESQGIIVKVRCLAAKVS</sequence>
<reference evidence="1 2" key="1">
    <citation type="journal article" date="2018" name="PLoS Genet.">
        <title>Population sequencing reveals clonal diversity and ancestral inbreeding in the grapevine cultivar Chardonnay.</title>
        <authorList>
            <person name="Roach M.J."/>
            <person name="Johnson D.L."/>
            <person name="Bohlmann J."/>
            <person name="van Vuuren H.J."/>
            <person name="Jones S.J."/>
            <person name="Pretorius I.S."/>
            <person name="Schmidt S.A."/>
            <person name="Borneman A.R."/>
        </authorList>
    </citation>
    <scope>NUCLEOTIDE SEQUENCE [LARGE SCALE GENOMIC DNA]</scope>
    <source>
        <strain evidence="2">cv. Chardonnay</strain>
        <tissue evidence="1">Leaf</tissue>
    </source>
</reference>
<comment type="caution">
    <text evidence="1">The sequence shown here is derived from an EMBL/GenBank/DDBJ whole genome shotgun (WGS) entry which is preliminary data.</text>
</comment>
<dbReference type="Proteomes" id="UP000288805">
    <property type="component" value="Unassembled WGS sequence"/>
</dbReference>
<gene>
    <name evidence="1" type="ORF">CK203_036697</name>
</gene>
<organism evidence="1 2">
    <name type="scientific">Vitis vinifera</name>
    <name type="common">Grape</name>
    <dbReference type="NCBI Taxonomy" id="29760"/>
    <lineage>
        <taxon>Eukaryota</taxon>
        <taxon>Viridiplantae</taxon>
        <taxon>Streptophyta</taxon>
        <taxon>Embryophyta</taxon>
        <taxon>Tracheophyta</taxon>
        <taxon>Spermatophyta</taxon>
        <taxon>Magnoliopsida</taxon>
        <taxon>eudicotyledons</taxon>
        <taxon>Gunneridae</taxon>
        <taxon>Pentapetalae</taxon>
        <taxon>rosids</taxon>
        <taxon>Vitales</taxon>
        <taxon>Vitaceae</taxon>
        <taxon>Viteae</taxon>
        <taxon>Vitis</taxon>
    </lineage>
</organism>
<protein>
    <submittedName>
        <fullName evidence="1">Uncharacterized protein</fullName>
    </submittedName>
</protein>
<name>A0A438I0P4_VITVI</name>
<evidence type="ECO:0000313" key="2">
    <source>
        <dbReference type="Proteomes" id="UP000288805"/>
    </source>
</evidence>
<evidence type="ECO:0000313" key="1">
    <source>
        <dbReference type="EMBL" id="RVW90273.1"/>
    </source>
</evidence>
<proteinExistence type="predicted"/>
<dbReference type="AlphaFoldDB" id="A0A438I0P4"/>